<keyword evidence="2" id="KW-0472">Membrane</keyword>
<organism evidence="3 4">
    <name type="scientific">Desulfotalea psychrophila (strain LSv54 / DSM 12343)</name>
    <dbReference type="NCBI Taxonomy" id="177439"/>
    <lineage>
        <taxon>Bacteria</taxon>
        <taxon>Pseudomonadati</taxon>
        <taxon>Thermodesulfobacteriota</taxon>
        <taxon>Desulfobulbia</taxon>
        <taxon>Desulfobulbales</taxon>
        <taxon>Desulfocapsaceae</taxon>
        <taxon>Desulfotalea</taxon>
    </lineage>
</organism>
<evidence type="ECO:0000313" key="3">
    <source>
        <dbReference type="EMBL" id="CAG37947.1"/>
    </source>
</evidence>
<dbReference type="PROSITE" id="PS50005">
    <property type="entry name" value="TPR"/>
    <property type="match status" value="1"/>
</dbReference>
<feature type="transmembrane region" description="Helical" evidence="2">
    <location>
        <begin position="20"/>
        <end position="41"/>
    </location>
</feature>
<feature type="repeat" description="TPR" evidence="1">
    <location>
        <begin position="272"/>
        <end position="305"/>
    </location>
</feature>
<geneLocation type="plasmid" evidence="4">
    <name>large</name>
</geneLocation>
<keyword evidence="2" id="KW-0812">Transmembrane</keyword>
<gene>
    <name evidence="3" type="ordered locus">DPPB83</name>
</gene>
<name>Q6AIA0_DESPS</name>
<dbReference type="RefSeq" id="WP_011190442.1">
    <property type="nucleotide sequence ID" value="NC_006139.1"/>
</dbReference>
<dbReference type="Proteomes" id="UP000000602">
    <property type="component" value="Plasmid large"/>
</dbReference>
<proteinExistence type="predicted"/>
<evidence type="ECO:0000256" key="2">
    <source>
        <dbReference type="SAM" id="Phobius"/>
    </source>
</evidence>
<keyword evidence="2" id="KW-1133">Transmembrane helix</keyword>
<dbReference type="Pfam" id="PF13432">
    <property type="entry name" value="TPR_16"/>
    <property type="match status" value="2"/>
</dbReference>
<evidence type="ECO:0008006" key="5">
    <source>
        <dbReference type="Google" id="ProtNLM"/>
    </source>
</evidence>
<protein>
    <recommendedName>
        <fullName evidence="5">Tetratricopeptide repeat protein</fullName>
    </recommendedName>
</protein>
<dbReference type="Gene3D" id="1.25.40.10">
    <property type="entry name" value="Tetratricopeptide repeat domain"/>
    <property type="match status" value="4"/>
</dbReference>
<dbReference type="OrthoDB" id="5419108at2"/>
<dbReference type="InterPro" id="IPR019734">
    <property type="entry name" value="TPR_rpt"/>
</dbReference>
<evidence type="ECO:0000313" key="4">
    <source>
        <dbReference type="Proteomes" id="UP000000602"/>
    </source>
</evidence>
<reference evidence="3 4" key="1">
    <citation type="journal article" date="2004" name="Environ. Microbiol.">
        <title>The genome of Desulfotalea psychrophila, a sulfate-reducing bacterium from permanently cold Arctic sediments.</title>
        <authorList>
            <person name="Rabus R."/>
            <person name="Ruepp A."/>
            <person name="Frickey T."/>
            <person name="Rattei T."/>
            <person name="Fartmann B."/>
            <person name="Stark M."/>
            <person name="Bauer M."/>
            <person name="Zibat A."/>
            <person name="Lombardot T."/>
            <person name="Becker I."/>
            <person name="Amann J."/>
            <person name="Gellner K."/>
            <person name="Teeling H."/>
            <person name="Leuschner W.D."/>
            <person name="Gloeckner F.-O."/>
            <person name="Lupas A.N."/>
            <person name="Amann R."/>
            <person name="Klenk H.-P."/>
        </authorList>
    </citation>
    <scope>NUCLEOTIDE SEQUENCE [LARGE SCALE GENOMIC DNA]</scope>
    <source>
        <strain evidence="4">DSM 12343 / LSv54</strain>
        <plasmid evidence="4">large</plasmid>
    </source>
</reference>
<keyword evidence="1" id="KW-0802">TPR repeat</keyword>
<dbReference type="EMBL" id="CR522871">
    <property type="protein sequence ID" value="CAG37947.1"/>
    <property type="molecule type" value="Genomic_DNA"/>
</dbReference>
<dbReference type="InterPro" id="IPR011990">
    <property type="entry name" value="TPR-like_helical_dom_sf"/>
</dbReference>
<dbReference type="HOGENOM" id="CLU_527598_0_0_7"/>
<dbReference type="eggNOG" id="COG0457">
    <property type="taxonomic scope" value="Bacteria"/>
</dbReference>
<dbReference type="AlphaFoldDB" id="Q6AIA0"/>
<dbReference type="PANTHER" id="PTHR12558:SF13">
    <property type="entry name" value="CELL DIVISION CYCLE PROTEIN 27 HOMOLOG"/>
    <property type="match status" value="1"/>
</dbReference>
<dbReference type="SMART" id="SM00028">
    <property type="entry name" value="TPR"/>
    <property type="match status" value="5"/>
</dbReference>
<dbReference type="Pfam" id="PF13181">
    <property type="entry name" value="TPR_8"/>
    <property type="match status" value="1"/>
</dbReference>
<dbReference type="SUPFAM" id="SSF48452">
    <property type="entry name" value="TPR-like"/>
    <property type="match status" value="1"/>
</dbReference>
<dbReference type="PANTHER" id="PTHR12558">
    <property type="entry name" value="CELL DIVISION CYCLE 16,23,27"/>
    <property type="match status" value="1"/>
</dbReference>
<dbReference type="STRING" id="177439.DPPB83"/>
<evidence type="ECO:0000256" key="1">
    <source>
        <dbReference type="PROSITE-ProRule" id="PRU00339"/>
    </source>
</evidence>
<sequence length="523" mass="59928">MVIPVPIMASEWGKRGLKLANVLVLAMLGILAMLSFSRWHYQSALTLLERPSLDKALAKLNLSLHYLPFHSAGITLFADDLHRIETVKGQLYFRLAANANSLSLFKKELENSARAYKQAVDLNPYDSTAMAGWASTLAALQSLSRRSDRQQLYDALPIFAKAQQLRPNSASRAYAFILYLAERGMQSQMLTEIEQLMAIAPFLFYKLRKEDFYTDSLRSAVERGALQASTSTNLRGDALGVLRNIALERKDFPTALSYCEQQLAFPYQRNSPNLYLQAGRLALQIEDTSKAISYFLEAFRQNENKNSAIEQIFNSYHGVKRETDFFLFVKRAGQERELPAITDIYLGKSLMYSGQPELAIARFQRLTTGRYAGESYYCLARIYSEQKDWDRMELAAQKAVVEDRTRPEYHYLFARSLEQQKKYPQAEAAMNEVLTTSLRPNPWYFNKRGWIRYAQKKYSAAIADWQEASRLKPEVPGFLFQISLAYQAGKNDELAREYAERAVVLEPGNARYQKQLAQLRRRS</sequence>
<accession>Q6AIA0</accession>
<keyword evidence="4" id="KW-1185">Reference proteome</keyword>
<dbReference type="KEGG" id="dps:DPPB83"/>